<dbReference type="GO" id="GO:0016787">
    <property type="term" value="F:hydrolase activity"/>
    <property type="evidence" value="ECO:0007669"/>
    <property type="project" value="UniProtKB-KW"/>
</dbReference>
<feature type="region of interest" description="Disordered" evidence="2">
    <location>
        <begin position="366"/>
        <end position="389"/>
    </location>
</feature>
<protein>
    <recommendedName>
        <fullName evidence="3">Alpha/beta hydrolase fold-3 domain-containing protein</fullName>
    </recommendedName>
</protein>
<dbReference type="EMBL" id="JBANMG010000001">
    <property type="protein sequence ID" value="KAK6958466.1"/>
    <property type="molecule type" value="Genomic_DNA"/>
</dbReference>
<dbReference type="AlphaFoldDB" id="A0AAX6N117"/>
<evidence type="ECO:0000256" key="1">
    <source>
        <dbReference type="ARBA" id="ARBA00022801"/>
    </source>
</evidence>
<evidence type="ECO:0000256" key="2">
    <source>
        <dbReference type="SAM" id="MobiDB-lite"/>
    </source>
</evidence>
<feature type="domain" description="Alpha/beta hydrolase fold-3" evidence="3">
    <location>
        <begin position="95"/>
        <end position="316"/>
    </location>
</feature>
<organism evidence="4 5">
    <name type="scientific">Daldinia eschscholtzii</name>
    <dbReference type="NCBI Taxonomy" id="292717"/>
    <lineage>
        <taxon>Eukaryota</taxon>
        <taxon>Fungi</taxon>
        <taxon>Dikarya</taxon>
        <taxon>Ascomycota</taxon>
        <taxon>Pezizomycotina</taxon>
        <taxon>Sordariomycetes</taxon>
        <taxon>Xylariomycetidae</taxon>
        <taxon>Xylariales</taxon>
        <taxon>Hypoxylaceae</taxon>
        <taxon>Daldinia</taxon>
    </lineage>
</organism>
<dbReference type="InterPro" id="IPR029058">
    <property type="entry name" value="AB_hydrolase_fold"/>
</dbReference>
<dbReference type="Proteomes" id="UP001369815">
    <property type="component" value="Unassembled WGS sequence"/>
</dbReference>
<evidence type="ECO:0000313" key="4">
    <source>
        <dbReference type="EMBL" id="KAK6958466.1"/>
    </source>
</evidence>
<name>A0AAX6N117_9PEZI</name>
<proteinExistence type="predicted"/>
<evidence type="ECO:0000259" key="3">
    <source>
        <dbReference type="Pfam" id="PF07859"/>
    </source>
</evidence>
<sequence>MDFSQWGNPSKEWLAFAAANPALLARNEDHLPPLVLQQKTNHSRTTIAKTLVATTGLGNLVATEDYVVSTRDGKSITVRSYRPILLGTKPLPGYVFFHGGGYFFGSLDTELFNCSWLAHALSMTVVHVCYRHTPHVSGLTPWHDALDGFEWVVTHTEKLGIDPSRIVVGGISAGGSLTACVVQNEVRRARETGTPCRIRGQVLGIPNLVNVNAFPYHLFADKEKSSPVQCADAAVIPKQRMKLFTDMLGHEVDPTNTTWSPALVDEEELRGTPHTAILVAGWDPIRDEGLWYAQKLKNAGVRTKVHIFPGLPHAFYAFVGLPSHRHWNEIMLDSLRWAVTEEDGWIVEEPPVMSPLMEKALAIGAPVDPTTPGGTPADMAKSGNLLRGE</sequence>
<keyword evidence="1" id="KW-0378">Hydrolase</keyword>
<evidence type="ECO:0000313" key="5">
    <source>
        <dbReference type="Proteomes" id="UP001369815"/>
    </source>
</evidence>
<accession>A0AAX6N117</accession>
<dbReference type="Pfam" id="PF07859">
    <property type="entry name" value="Abhydrolase_3"/>
    <property type="match status" value="1"/>
</dbReference>
<dbReference type="InterPro" id="IPR050300">
    <property type="entry name" value="GDXG_lipolytic_enzyme"/>
</dbReference>
<dbReference type="PANTHER" id="PTHR48081">
    <property type="entry name" value="AB HYDROLASE SUPERFAMILY PROTEIN C4A8.06C"/>
    <property type="match status" value="1"/>
</dbReference>
<dbReference type="Gene3D" id="3.40.50.1820">
    <property type="entry name" value="alpha/beta hydrolase"/>
    <property type="match status" value="1"/>
</dbReference>
<comment type="caution">
    <text evidence="4">The sequence shown here is derived from an EMBL/GenBank/DDBJ whole genome shotgun (WGS) entry which is preliminary data.</text>
</comment>
<dbReference type="SUPFAM" id="SSF53474">
    <property type="entry name" value="alpha/beta-Hydrolases"/>
    <property type="match status" value="1"/>
</dbReference>
<dbReference type="PANTHER" id="PTHR48081:SF8">
    <property type="entry name" value="ALPHA_BETA HYDROLASE FOLD-3 DOMAIN-CONTAINING PROTEIN-RELATED"/>
    <property type="match status" value="1"/>
</dbReference>
<keyword evidence="5" id="KW-1185">Reference proteome</keyword>
<dbReference type="InterPro" id="IPR013094">
    <property type="entry name" value="AB_hydrolase_3"/>
</dbReference>
<gene>
    <name evidence="4" type="ORF">Daesc_001267</name>
</gene>
<reference evidence="4 5" key="1">
    <citation type="journal article" date="2024" name="Front Chem Biol">
        <title>Unveiling the potential of Daldinia eschscholtzii MFLUCC 19-0629 through bioactivity and bioinformatics studies for enhanced sustainable agriculture production.</title>
        <authorList>
            <person name="Brooks S."/>
            <person name="Weaver J.A."/>
            <person name="Klomchit A."/>
            <person name="Alharthi S.A."/>
            <person name="Onlamun T."/>
            <person name="Nurani R."/>
            <person name="Vong T.K."/>
            <person name="Alberti F."/>
            <person name="Greco C."/>
        </authorList>
    </citation>
    <scope>NUCLEOTIDE SEQUENCE [LARGE SCALE GENOMIC DNA]</scope>
    <source>
        <strain evidence="4">MFLUCC 19-0629</strain>
    </source>
</reference>